<dbReference type="InterPro" id="IPR036956">
    <property type="entry name" value="Impact_N_sf"/>
</dbReference>
<sequence>MKPYKTLISRADAEFVINKSRFIGHGKPVESEEEALAFLAEMRETYKDATHNCYAYIVGANMGVMRYSDDGEPGGTAGMPIIEVLKARGVTNCCVVVTRYFGGILLGAGGLVRAYSRGAAEAVNACGVGVMHPTLRILVDVPYAMLSRVEFFLKSAPVLVEDKAFAEQVTLTLLVRDTDAAALEAKLIDLSEGTLEPVRLDEFYYAWKEEEAPPA</sequence>
<dbReference type="NCBIfam" id="TIGR00257">
    <property type="entry name" value="IMPACT_YIGZ"/>
    <property type="match status" value="1"/>
</dbReference>
<dbReference type="InterPro" id="IPR020568">
    <property type="entry name" value="Ribosomal_Su5_D2-typ_SF"/>
</dbReference>
<dbReference type="InterPro" id="IPR015796">
    <property type="entry name" value="Impact_YigZ-like"/>
</dbReference>
<evidence type="ECO:0000256" key="1">
    <source>
        <dbReference type="ARBA" id="ARBA00007665"/>
    </source>
</evidence>
<dbReference type="InterPro" id="IPR035647">
    <property type="entry name" value="EFG_III/V"/>
</dbReference>
<organism evidence="4 5">
    <name type="scientific">Candidatus Pullichristensenella stercorigallinarum</name>
    <dbReference type="NCBI Taxonomy" id="2840909"/>
    <lineage>
        <taxon>Bacteria</taxon>
        <taxon>Bacillati</taxon>
        <taxon>Bacillota</taxon>
        <taxon>Clostridia</taxon>
        <taxon>Candidatus Pullichristensenella</taxon>
    </lineage>
</organism>
<dbReference type="PANTHER" id="PTHR16301:SF20">
    <property type="entry name" value="IMPACT FAMILY MEMBER YIGZ"/>
    <property type="match status" value="1"/>
</dbReference>
<dbReference type="Gene3D" id="3.30.230.30">
    <property type="entry name" value="Impact, N-terminal domain"/>
    <property type="match status" value="1"/>
</dbReference>
<dbReference type="InterPro" id="IPR023582">
    <property type="entry name" value="Impact"/>
</dbReference>
<feature type="domain" description="Impact N-terminal" evidence="2">
    <location>
        <begin position="19"/>
        <end position="123"/>
    </location>
</feature>
<dbReference type="GO" id="GO:0005737">
    <property type="term" value="C:cytoplasm"/>
    <property type="evidence" value="ECO:0007669"/>
    <property type="project" value="TreeGrafter"/>
</dbReference>
<dbReference type="PANTHER" id="PTHR16301">
    <property type="entry name" value="IMPACT-RELATED"/>
    <property type="match status" value="1"/>
</dbReference>
<dbReference type="InterPro" id="IPR020569">
    <property type="entry name" value="UPF0029_Impact_CS"/>
</dbReference>
<reference evidence="4" key="1">
    <citation type="submission" date="2020-10" db="EMBL/GenBank/DDBJ databases">
        <authorList>
            <person name="Gilroy R."/>
        </authorList>
    </citation>
    <scope>NUCLEOTIDE SEQUENCE</scope>
    <source>
        <strain evidence="4">ChiSjej6B24-2974</strain>
    </source>
</reference>
<dbReference type="Pfam" id="PF09186">
    <property type="entry name" value="DUF1949"/>
    <property type="match status" value="1"/>
</dbReference>
<dbReference type="EMBL" id="DVFZ01000119">
    <property type="protein sequence ID" value="HIQ83980.1"/>
    <property type="molecule type" value="Genomic_DNA"/>
</dbReference>
<protein>
    <submittedName>
        <fullName evidence="4">YigZ family protein</fullName>
    </submittedName>
</protein>
<comment type="similarity">
    <text evidence="1">Belongs to the IMPACT family.</text>
</comment>
<dbReference type="PROSITE" id="PS00910">
    <property type="entry name" value="UPF0029"/>
    <property type="match status" value="1"/>
</dbReference>
<evidence type="ECO:0000313" key="5">
    <source>
        <dbReference type="Proteomes" id="UP000824260"/>
    </source>
</evidence>
<evidence type="ECO:0000259" key="3">
    <source>
        <dbReference type="Pfam" id="PF09186"/>
    </source>
</evidence>
<proteinExistence type="inferred from homology"/>
<dbReference type="Gene3D" id="3.30.70.240">
    <property type="match status" value="1"/>
</dbReference>
<feature type="domain" description="UPF0029" evidence="3">
    <location>
        <begin position="139"/>
        <end position="193"/>
    </location>
</feature>
<gene>
    <name evidence="4" type="ORF">IAA52_12880</name>
</gene>
<dbReference type="InterPro" id="IPR015269">
    <property type="entry name" value="UPF0029_Impact_C"/>
</dbReference>
<dbReference type="AlphaFoldDB" id="A0A9D0ZP17"/>
<dbReference type="InterPro" id="IPR001498">
    <property type="entry name" value="Impact_N"/>
</dbReference>
<name>A0A9D0ZP17_9FIRM</name>
<dbReference type="SUPFAM" id="SSF54211">
    <property type="entry name" value="Ribosomal protein S5 domain 2-like"/>
    <property type="match status" value="1"/>
</dbReference>
<dbReference type="SUPFAM" id="SSF54980">
    <property type="entry name" value="EF-G C-terminal domain-like"/>
    <property type="match status" value="1"/>
</dbReference>
<evidence type="ECO:0000313" key="4">
    <source>
        <dbReference type="EMBL" id="HIQ83980.1"/>
    </source>
</evidence>
<reference evidence="4" key="2">
    <citation type="journal article" date="2021" name="PeerJ">
        <title>Extensive microbial diversity within the chicken gut microbiome revealed by metagenomics and culture.</title>
        <authorList>
            <person name="Gilroy R."/>
            <person name="Ravi A."/>
            <person name="Getino M."/>
            <person name="Pursley I."/>
            <person name="Horton D.L."/>
            <person name="Alikhan N.F."/>
            <person name="Baker D."/>
            <person name="Gharbi K."/>
            <person name="Hall N."/>
            <person name="Watson M."/>
            <person name="Adriaenssens E.M."/>
            <person name="Foster-Nyarko E."/>
            <person name="Jarju S."/>
            <person name="Secka A."/>
            <person name="Antonio M."/>
            <person name="Oren A."/>
            <person name="Chaudhuri R.R."/>
            <person name="La Ragione R."/>
            <person name="Hildebrand F."/>
            <person name="Pallen M.J."/>
        </authorList>
    </citation>
    <scope>NUCLEOTIDE SEQUENCE</scope>
    <source>
        <strain evidence="4">ChiSjej6B24-2974</strain>
    </source>
</reference>
<dbReference type="Proteomes" id="UP000824260">
    <property type="component" value="Unassembled WGS sequence"/>
</dbReference>
<evidence type="ECO:0000259" key="2">
    <source>
        <dbReference type="Pfam" id="PF01205"/>
    </source>
</evidence>
<dbReference type="GO" id="GO:0006446">
    <property type="term" value="P:regulation of translational initiation"/>
    <property type="evidence" value="ECO:0007669"/>
    <property type="project" value="TreeGrafter"/>
</dbReference>
<dbReference type="Pfam" id="PF01205">
    <property type="entry name" value="Impact_N"/>
    <property type="match status" value="1"/>
</dbReference>
<accession>A0A9D0ZP17</accession>
<comment type="caution">
    <text evidence="4">The sequence shown here is derived from an EMBL/GenBank/DDBJ whole genome shotgun (WGS) entry which is preliminary data.</text>
</comment>